<dbReference type="Proteomes" id="UP000708208">
    <property type="component" value="Unassembled WGS sequence"/>
</dbReference>
<name>A0A8J2M0M8_9HEXA</name>
<keyword evidence="2" id="KW-1185">Reference proteome</keyword>
<evidence type="ECO:0000313" key="2">
    <source>
        <dbReference type="Proteomes" id="UP000708208"/>
    </source>
</evidence>
<sequence length="84" mass="9732">MSESLVMVDSSKAEESRKSQEMWRFFGDKPITLTELLESSPEAQQLKKFNFNCGSDKRWGQSFSTSIRVQLSPQKLWGKESLRK</sequence>
<gene>
    <name evidence="1" type="ORF">AFUS01_LOCUS41228</name>
</gene>
<accession>A0A8J2M0M8</accession>
<dbReference type="AlphaFoldDB" id="A0A8J2M0M8"/>
<dbReference type="EMBL" id="CAJVCH010560692">
    <property type="protein sequence ID" value="CAG7831486.1"/>
    <property type="molecule type" value="Genomic_DNA"/>
</dbReference>
<protein>
    <submittedName>
        <fullName evidence="1">Uncharacterized protein</fullName>
    </submittedName>
</protein>
<organism evidence="1 2">
    <name type="scientific">Allacma fusca</name>
    <dbReference type="NCBI Taxonomy" id="39272"/>
    <lineage>
        <taxon>Eukaryota</taxon>
        <taxon>Metazoa</taxon>
        <taxon>Ecdysozoa</taxon>
        <taxon>Arthropoda</taxon>
        <taxon>Hexapoda</taxon>
        <taxon>Collembola</taxon>
        <taxon>Symphypleona</taxon>
        <taxon>Sminthuridae</taxon>
        <taxon>Allacma</taxon>
    </lineage>
</organism>
<proteinExistence type="predicted"/>
<evidence type="ECO:0000313" key="1">
    <source>
        <dbReference type="EMBL" id="CAG7831486.1"/>
    </source>
</evidence>
<reference evidence="1" key="1">
    <citation type="submission" date="2021-06" db="EMBL/GenBank/DDBJ databases">
        <authorList>
            <person name="Hodson N. C."/>
            <person name="Mongue J. A."/>
            <person name="Jaron S. K."/>
        </authorList>
    </citation>
    <scope>NUCLEOTIDE SEQUENCE</scope>
</reference>
<comment type="caution">
    <text evidence="1">The sequence shown here is derived from an EMBL/GenBank/DDBJ whole genome shotgun (WGS) entry which is preliminary data.</text>
</comment>